<feature type="signal peptide" evidence="1">
    <location>
        <begin position="1"/>
        <end position="31"/>
    </location>
</feature>
<comment type="caution">
    <text evidence="2">The sequence shown here is derived from an EMBL/GenBank/DDBJ whole genome shotgun (WGS) entry which is preliminary data.</text>
</comment>
<reference evidence="2 3" key="1">
    <citation type="journal article" date="2023" name="Hortic Res">
        <title>Pangenome of water caltrop reveals structural variations and asymmetric subgenome divergence after allopolyploidization.</title>
        <authorList>
            <person name="Zhang X."/>
            <person name="Chen Y."/>
            <person name="Wang L."/>
            <person name="Yuan Y."/>
            <person name="Fang M."/>
            <person name="Shi L."/>
            <person name="Lu R."/>
            <person name="Comes H.P."/>
            <person name="Ma Y."/>
            <person name="Chen Y."/>
            <person name="Huang G."/>
            <person name="Zhou Y."/>
            <person name="Zheng Z."/>
            <person name="Qiu Y."/>
        </authorList>
    </citation>
    <scope>NUCLEOTIDE SEQUENCE [LARGE SCALE GENOMIC DNA]</scope>
    <source>
        <strain evidence="2">F231</strain>
    </source>
</reference>
<dbReference type="AlphaFoldDB" id="A0AAN7LNL3"/>
<evidence type="ECO:0000313" key="3">
    <source>
        <dbReference type="Proteomes" id="UP001346149"/>
    </source>
</evidence>
<feature type="chain" id="PRO_5042993669" description="Glycine-rich protein" evidence="1">
    <location>
        <begin position="32"/>
        <end position="76"/>
    </location>
</feature>
<organism evidence="2 3">
    <name type="scientific">Trapa natans</name>
    <name type="common">Water chestnut</name>
    <dbReference type="NCBI Taxonomy" id="22666"/>
    <lineage>
        <taxon>Eukaryota</taxon>
        <taxon>Viridiplantae</taxon>
        <taxon>Streptophyta</taxon>
        <taxon>Embryophyta</taxon>
        <taxon>Tracheophyta</taxon>
        <taxon>Spermatophyta</taxon>
        <taxon>Magnoliopsida</taxon>
        <taxon>eudicotyledons</taxon>
        <taxon>Gunneridae</taxon>
        <taxon>Pentapetalae</taxon>
        <taxon>rosids</taxon>
        <taxon>malvids</taxon>
        <taxon>Myrtales</taxon>
        <taxon>Lythraceae</taxon>
        <taxon>Trapa</taxon>
    </lineage>
</organism>
<dbReference type="EMBL" id="JAXQNO010000011">
    <property type="protein sequence ID" value="KAK4789255.1"/>
    <property type="molecule type" value="Genomic_DNA"/>
</dbReference>
<evidence type="ECO:0000313" key="2">
    <source>
        <dbReference type="EMBL" id="KAK4789255.1"/>
    </source>
</evidence>
<keyword evidence="3" id="KW-1185">Reference proteome</keyword>
<dbReference type="Proteomes" id="UP001346149">
    <property type="component" value="Unassembled WGS sequence"/>
</dbReference>
<protein>
    <recommendedName>
        <fullName evidence="4">Glycine-rich protein</fullName>
    </recommendedName>
</protein>
<sequence length="76" mass="7889">MALPPNSKLFLATIALFTMISLMLLLSLSSAAVAVAEPYNHLGRRLLGVVVKVDDYYGGGGAYPTGGGGYSYPSPP</sequence>
<evidence type="ECO:0008006" key="4">
    <source>
        <dbReference type="Google" id="ProtNLM"/>
    </source>
</evidence>
<name>A0AAN7LNL3_TRANT</name>
<accession>A0AAN7LNL3</accession>
<keyword evidence="1" id="KW-0732">Signal</keyword>
<proteinExistence type="predicted"/>
<evidence type="ECO:0000256" key="1">
    <source>
        <dbReference type="SAM" id="SignalP"/>
    </source>
</evidence>
<gene>
    <name evidence="2" type="ORF">SAY86_020574</name>
</gene>